<name>A0A979FH11_HYAAZ</name>
<reference evidence="2" key="1">
    <citation type="submission" date="2025-08" db="UniProtKB">
        <authorList>
            <consortium name="RefSeq"/>
        </authorList>
    </citation>
    <scope>IDENTIFICATION</scope>
    <source>
        <tissue evidence="2">Whole organism</tissue>
    </source>
</reference>
<dbReference type="KEGG" id="hazt:125177745"/>
<accession>A0A979FH11</accession>
<organism evidence="1 2">
    <name type="scientific">Hyalella azteca</name>
    <name type="common">Amphipod</name>
    <dbReference type="NCBI Taxonomy" id="294128"/>
    <lineage>
        <taxon>Eukaryota</taxon>
        <taxon>Metazoa</taxon>
        <taxon>Ecdysozoa</taxon>
        <taxon>Arthropoda</taxon>
        <taxon>Crustacea</taxon>
        <taxon>Multicrustacea</taxon>
        <taxon>Malacostraca</taxon>
        <taxon>Eumalacostraca</taxon>
        <taxon>Peracarida</taxon>
        <taxon>Amphipoda</taxon>
        <taxon>Senticaudata</taxon>
        <taxon>Talitrida</taxon>
        <taxon>Talitroidea</taxon>
        <taxon>Hyalellidae</taxon>
        <taxon>Hyalella</taxon>
    </lineage>
</organism>
<protein>
    <submittedName>
        <fullName evidence="2">Uncharacterized protein LOC125177745</fullName>
    </submittedName>
</protein>
<dbReference type="RefSeq" id="XP_047736037.1">
    <property type="nucleotide sequence ID" value="XM_047880081.1"/>
</dbReference>
<dbReference type="AlphaFoldDB" id="A0A979FH11"/>
<gene>
    <name evidence="2" type="primary">LOC125177745</name>
</gene>
<evidence type="ECO:0000313" key="2">
    <source>
        <dbReference type="RefSeq" id="XP_047736037.1"/>
    </source>
</evidence>
<dbReference type="SUPFAM" id="SSF56436">
    <property type="entry name" value="C-type lectin-like"/>
    <property type="match status" value="1"/>
</dbReference>
<dbReference type="InterPro" id="IPR016186">
    <property type="entry name" value="C-type_lectin-like/link_sf"/>
</dbReference>
<dbReference type="Proteomes" id="UP000694843">
    <property type="component" value="Unplaced"/>
</dbReference>
<keyword evidence="1" id="KW-1185">Reference proteome</keyword>
<evidence type="ECO:0000313" key="1">
    <source>
        <dbReference type="Proteomes" id="UP000694843"/>
    </source>
</evidence>
<proteinExistence type="predicted"/>
<dbReference type="InterPro" id="IPR016187">
    <property type="entry name" value="CTDL_fold"/>
</dbReference>
<dbReference type="GeneID" id="125177745"/>
<sequence length="234" mass="25787">MLLATLTVITVGDNVSLDQTVRYSMYAKLNLLPANVTYYVNDTQACTCKLKCWWDASCTVFSYVPATAGRAASCSFSTATAVPLLLQPDDLAYTFLKQDFNHKRVLYNQGARTFVYVDVNVDRNHAQLFCPRGASVAILSDANVFKAVQDGLEELNLPSPQRNVWVNAANDGTQWAWADGTVIPGTVGTFPWAPNFPLANVTLTQAWMAPSQKYLLVNRALYQKAAVLCEMTVV</sequence>
<dbReference type="Gene3D" id="3.10.100.10">
    <property type="entry name" value="Mannose-Binding Protein A, subunit A"/>
    <property type="match status" value="1"/>
</dbReference>